<feature type="region of interest" description="Disordered" evidence="1">
    <location>
        <begin position="1"/>
        <end position="92"/>
    </location>
</feature>
<feature type="compositionally biased region" description="Acidic residues" evidence="1">
    <location>
        <begin position="1548"/>
        <end position="1560"/>
    </location>
</feature>
<dbReference type="InterPro" id="IPR001434">
    <property type="entry name" value="OmcB-like_DUF11"/>
</dbReference>
<feature type="domain" description="DUF11" evidence="2">
    <location>
        <begin position="802"/>
        <end position="914"/>
    </location>
</feature>
<feature type="domain" description="DUF11" evidence="2">
    <location>
        <begin position="307"/>
        <end position="419"/>
    </location>
</feature>
<feature type="domain" description="DUF11" evidence="2">
    <location>
        <begin position="554"/>
        <end position="666"/>
    </location>
</feature>
<dbReference type="SUPFAM" id="SSF103647">
    <property type="entry name" value="TSP type-3 repeat"/>
    <property type="match status" value="1"/>
</dbReference>
<feature type="compositionally biased region" description="Acidic residues" evidence="1">
    <location>
        <begin position="1516"/>
        <end position="1539"/>
    </location>
</feature>
<feature type="domain" description="DUF11" evidence="2">
    <location>
        <begin position="926"/>
        <end position="1041"/>
    </location>
</feature>
<feature type="compositionally biased region" description="Acidic residues" evidence="1">
    <location>
        <begin position="7"/>
        <end position="43"/>
    </location>
</feature>
<feature type="domain" description="DUF11" evidence="2">
    <location>
        <begin position="1050"/>
        <end position="1164"/>
    </location>
</feature>
<organism evidence="3 4">
    <name type="scientific">Aquimarina rubra</name>
    <dbReference type="NCBI Taxonomy" id="1920033"/>
    <lineage>
        <taxon>Bacteria</taxon>
        <taxon>Pseudomonadati</taxon>
        <taxon>Bacteroidota</taxon>
        <taxon>Flavobacteriia</taxon>
        <taxon>Flavobacteriales</taxon>
        <taxon>Flavobacteriaceae</taxon>
        <taxon>Aquimarina</taxon>
    </lineage>
</organism>
<dbReference type="Pfam" id="PF01345">
    <property type="entry name" value="DUF11"/>
    <property type="match status" value="9"/>
</dbReference>
<sequence length="1780" mass="185932">FRSILDADNDGIADNVDEDDDNDGIPDVVESDGNDPSGDDDGDGIPNYQDVDPDGLPGTPDLADSNGDGIPDIYDNDNDGVPNHFDLDSDNDGIYDIIETGNAGLDSDDDGQANGSVGLNGIPDVAEDGSVDGAGVSGTPVNTDGNVNDGPDYLDIDADDDGIVDNIESQTTAGYIAPLVDDPLTPLVDESDTDGNGVNDAYDSNGTAIDPTNTDGLPDGADYIDLNSDEDGESDTIEAYDIDDDGVADTLPANNDADGDGLDDNYDTDDTSLDPTNGGQTATNPFPNTDNPTTPEPDWRDTDDQVDLVIGKVVDNTAPDEGSIIVYTITITNNGAPLATNVNIIDQLPVGVTYISDTPSQGSYNDTTGVWTVGDIPNGNNATLAITATVDVGTSGDTITNTVTGVALDQTDNDTTADDPSEDITVNNEVDLVIAKIVDNPTPDEGGTVNYTITVTNNGPATATNVSLTDALPTGVTFVSATPAADYNSSVGIWTIGNILNGGIETLTITATVDAGTSGDTITNTVTGVTLDQTDNDTTADDPSEDIVVNNEVDLVVAKTVDNATPDEGGTVNYTITVTNNGPAQATTVSITDQLPVDVTYVSDTPSQGSYDDTTGIWTVGDIDSGNAVTLVLEATVDVGTSGDTITNTVTAVTLDQTDNDTTADDPSEDIVVNNEVDLVVAKTVDNATPDEGGTVNYTITVTNNGPAQATTVSITDQLPVGVTYVSDIPSQGTYDDTTGIWTVGDIDSGNSVTLVLEATVDVGTSGDTITNTVTAVTLDQTDNDTTADDPSEDIVVNNEVDLVVAKTVDNATPDEGGMVNYTITVTNNGPAQATTVSITDQLPVGVTYVSDTPSQGSYDDTTGIWTVGDIDNGNAVTLVLEATVNVGTSGDTITNTVTGVTLDQTDNDTTADDPSEDIVVNNEVDLVVAKIVDNATPDEGGTVNYTITVTNNGPAQATTVSITDQLPVGVTYVSDTPSQGSYDDTTGIWTVGDIDSGNTVTLVLEATVDAGTSGDTITNTVTGVTLDQMDNDTTADDASEDIVVNNDADLVISKIVSNSNPSEGETITYTITVTNNGVAQATNLIVNDQLPSGVTYVDDTPSQGNYVPASGDWNVGILDNGDTATIDIQASVDIGTSGDTIVNSITVTSDQNDPNITNNDLEETIVITNLADLVISKTVDNNNPNEGDTINYSIIVRNDGTEQATQLIINDLLPAGITYTSDSPSLGTYNNATGDWIIGMLDAGATAILTITAIVDTGTSGTTINNVITFTMDQTDPDLTNNDLEEEINVVSDIDLVVSKSIVEPGPYVLGGTYTYSITIANSGPAQATNVTITDQLPTGITYLLDIPDQGTYDNVTGIWTVGTIPPDEIRLLTISFSVDAGTANNSITNVITDVTLDQVDLNIIEDDLDETIIIDGDNDSDGISDSIDIDDDNDGILDVVEGTVDMDGDGIIDSFDQDSDNDGIPDNVEGQTTDEYISPTGNDSDGDGLDDAYEGTGDEGINPEDTDRDGVPDYLDDDSDNDGIPDEVEGFDYDNDGIPDTLPTGEDLDNDGLDDAYDGDTTGYEDPNGDIVNDDPDTDLNNTDGEGEPDYRDTDDDGDGVDTVEENYDGDEDPSDTDTDGDGIPDYLDTDDDGDDILTEDENPDPNSDGIPDDAIDTDGDGVPDYLDPNGPVDPNAEDGIEIFTGISPNGDGINDVFVIRGIENLENTLEIYNRWGVKVFGTDNYGRNDNFFRGISNGRATVETKDELPIGTYYYVLEYILDTGERKSKAGYLYINR</sequence>
<protein>
    <submittedName>
        <fullName evidence="3">Gliding motility-associated C-terminal domain-containing protein</fullName>
    </submittedName>
</protein>
<dbReference type="Proteomes" id="UP001597319">
    <property type="component" value="Unassembled WGS sequence"/>
</dbReference>
<feature type="compositionally biased region" description="Polar residues" evidence="1">
    <location>
        <begin position="1471"/>
        <end position="1485"/>
    </location>
</feature>
<feature type="compositionally biased region" description="Low complexity" evidence="1">
    <location>
        <begin position="281"/>
        <end position="293"/>
    </location>
</feature>
<dbReference type="NCBIfam" id="TIGR01451">
    <property type="entry name" value="B_ant_repeat"/>
    <property type="match status" value="9"/>
</dbReference>
<evidence type="ECO:0000259" key="2">
    <source>
        <dbReference type="Pfam" id="PF01345"/>
    </source>
</evidence>
<feature type="region of interest" description="Disordered" evidence="1">
    <location>
        <begin position="191"/>
        <end position="301"/>
    </location>
</feature>
<proteinExistence type="predicted"/>
<feature type="domain" description="DUF11" evidence="2">
    <location>
        <begin position="1296"/>
        <end position="1404"/>
    </location>
</feature>
<feature type="compositionally biased region" description="Acidic residues" evidence="1">
    <location>
        <begin position="1653"/>
        <end position="1664"/>
    </location>
</feature>
<feature type="non-terminal residue" evidence="3">
    <location>
        <position position="1"/>
    </location>
</feature>
<dbReference type="PANTHER" id="PTHR34819:SF3">
    <property type="entry name" value="CELL SURFACE PROTEIN"/>
    <property type="match status" value="1"/>
</dbReference>
<feature type="compositionally biased region" description="Acidic residues" evidence="1">
    <location>
        <begin position="1449"/>
        <end position="1465"/>
    </location>
</feature>
<dbReference type="PANTHER" id="PTHR34819">
    <property type="entry name" value="LARGE CYSTEINE-RICH PERIPLASMIC PROTEIN OMCB"/>
    <property type="match status" value="1"/>
</dbReference>
<evidence type="ECO:0000313" key="3">
    <source>
        <dbReference type="EMBL" id="MFD2564890.1"/>
    </source>
</evidence>
<evidence type="ECO:0000313" key="4">
    <source>
        <dbReference type="Proteomes" id="UP001597319"/>
    </source>
</evidence>
<feature type="compositionally biased region" description="Polar residues" evidence="1">
    <location>
        <begin position="202"/>
        <end position="215"/>
    </location>
</feature>
<dbReference type="RefSeq" id="WP_378294746.1">
    <property type="nucleotide sequence ID" value="NZ_JBHULE010000027.1"/>
</dbReference>
<evidence type="ECO:0000256" key="1">
    <source>
        <dbReference type="SAM" id="MobiDB-lite"/>
    </source>
</evidence>
<dbReference type="EMBL" id="JBHULE010000027">
    <property type="protein sequence ID" value="MFD2564890.1"/>
    <property type="molecule type" value="Genomic_DNA"/>
</dbReference>
<reference evidence="4" key="1">
    <citation type="journal article" date="2019" name="Int. J. Syst. Evol. Microbiol.">
        <title>The Global Catalogue of Microorganisms (GCM) 10K type strain sequencing project: providing services to taxonomists for standard genome sequencing and annotation.</title>
        <authorList>
            <consortium name="The Broad Institute Genomics Platform"/>
            <consortium name="The Broad Institute Genome Sequencing Center for Infectious Disease"/>
            <person name="Wu L."/>
            <person name="Ma J."/>
        </authorList>
    </citation>
    <scope>NUCLEOTIDE SEQUENCE [LARGE SCALE GENOMIC DNA]</scope>
    <source>
        <strain evidence="4">KCTC 52274</strain>
    </source>
</reference>
<dbReference type="InterPro" id="IPR047589">
    <property type="entry name" value="DUF11_rpt"/>
</dbReference>
<feature type="domain" description="DUF11" evidence="2">
    <location>
        <begin position="431"/>
        <end position="542"/>
    </location>
</feature>
<feature type="compositionally biased region" description="Acidic residues" evidence="1">
    <location>
        <begin position="1587"/>
        <end position="1646"/>
    </location>
</feature>
<feature type="region of interest" description="Disordered" evidence="1">
    <location>
        <begin position="1449"/>
        <end position="1672"/>
    </location>
</feature>
<dbReference type="Pfam" id="PF13585">
    <property type="entry name" value="CHU_C"/>
    <property type="match status" value="1"/>
</dbReference>
<feature type="compositionally biased region" description="Acidic residues" evidence="1">
    <location>
        <begin position="227"/>
        <end position="247"/>
    </location>
</feature>
<dbReference type="Gene3D" id="4.10.1080.10">
    <property type="entry name" value="TSP type-3 repeat"/>
    <property type="match status" value="1"/>
</dbReference>
<dbReference type="InterPro" id="IPR028974">
    <property type="entry name" value="TSP_type-3_rpt"/>
</dbReference>
<feature type="compositionally biased region" description="Acidic residues" evidence="1">
    <location>
        <begin position="1486"/>
        <end position="1509"/>
    </location>
</feature>
<name>A0ABW5LJB4_9FLAO</name>
<feature type="domain" description="DUF11" evidence="2">
    <location>
        <begin position="678"/>
        <end position="790"/>
    </location>
</feature>
<comment type="caution">
    <text evidence="3">The sequence shown here is derived from an EMBL/GenBank/DDBJ whole genome shotgun (WGS) entry which is preliminary data.</text>
</comment>
<dbReference type="Gene3D" id="2.60.40.3080">
    <property type="match status" value="9"/>
</dbReference>
<gene>
    <name evidence="3" type="ORF">ACFSR1_19585</name>
</gene>
<accession>A0ABW5LJB4</accession>
<feature type="domain" description="DUF11" evidence="2">
    <location>
        <begin position="1173"/>
        <end position="1284"/>
    </location>
</feature>
<feature type="region of interest" description="Disordered" evidence="1">
    <location>
        <begin position="120"/>
        <end position="148"/>
    </location>
</feature>
<keyword evidence="4" id="KW-1185">Reference proteome</keyword>
<feature type="compositionally biased region" description="Acidic residues" evidence="1">
    <location>
        <begin position="257"/>
        <end position="272"/>
    </location>
</feature>
<dbReference type="InterPro" id="IPR051172">
    <property type="entry name" value="Chlamydia_OmcB"/>
</dbReference>